<sequence length="107" mass="11703">MALVVTFLLPLFGATSACTLRVMRGAGLADVRNPHELCSTRASCCGGFRGDSAFRHGFQRAFDAKASHGLGETSCRSRKFTMLELTTVLIIQIKHADLMVIIRTPEF</sequence>
<comment type="caution">
    <text evidence="2">The sequence shown here is derived from an EMBL/GenBank/DDBJ whole genome shotgun (WGS) entry which is preliminary data.</text>
</comment>
<feature type="chain" id="PRO_5032987487" description="Secreted protein" evidence="1">
    <location>
        <begin position="18"/>
        <end position="107"/>
    </location>
</feature>
<evidence type="ECO:0008006" key="4">
    <source>
        <dbReference type="Google" id="ProtNLM"/>
    </source>
</evidence>
<gene>
    <name evidence="2" type="ORF">Taro_003596</name>
</gene>
<name>A0A843TS98_COLES</name>
<dbReference type="EMBL" id="NMUH01000093">
    <property type="protein sequence ID" value="MQL71259.1"/>
    <property type="molecule type" value="Genomic_DNA"/>
</dbReference>
<keyword evidence="1" id="KW-0732">Signal</keyword>
<organism evidence="2 3">
    <name type="scientific">Colocasia esculenta</name>
    <name type="common">Wild taro</name>
    <name type="synonym">Arum esculentum</name>
    <dbReference type="NCBI Taxonomy" id="4460"/>
    <lineage>
        <taxon>Eukaryota</taxon>
        <taxon>Viridiplantae</taxon>
        <taxon>Streptophyta</taxon>
        <taxon>Embryophyta</taxon>
        <taxon>Tracheophyta</taxon>
        <taxon>Spermatophyta</taxon>
        <taxon>Magnoliopsida</taxon>
        <taxon>Liliopsida</taxon>
        <taxon>Araceae</taxon>
        <taxon>Aroideae</taxon>
        <taxon>Colocasieae</taxon>
        <taxon>Colocasia</taxon>
    </lineage>
</organism>
<dbReference type="Proteomes" id="UP000652761">
    <property type="component" value="Unassembled WGS sequence"/>
</dbReference>
<accession>A0A843TS98</accession>
<evidence type="ECO:0000256" key="1">
    <source>
        <dbReference type="SAM" id="SignalP"/>
    </source>
</evidence>
<evidence type="ECO:0000313" key="2">
    <source>
        <dbReference type="EMBL" id="MQL71259.1"/>
    </source>
</evidence>
<feature type="signal peptide" evidence="1">
    <location>
        <begin position="1"/>
        <end position="17"/>
    </location>
</feature>
<dbReference type="AlphaFoldDB" id="A0A843TS98"/>
<proteinExistence type="predicted"/>
<protein>
    <recommendedName>
        <fullName evidence="4">Secreted protein</fullName>
    </recommendedName>
</protein>
<keyword evidence="3" id="KW-1185">Reference proteome</keyword>
<evidence type="ECO:0000313" key="3">
    <source>
        <dbReference type="Proteomes" id="UP000652761"/>
    </source>
</evidence>
<reference evidence="2" key="1">
    <citation type="submission" date="2017-07" db="EMBL/GenBank/DDBJ databases">
        <title>Taro Niue Genome Assembly and Annotation.</title>
        <authorList>
            <person name="Atibalentja N."/>
            <person name="Keating K."/>
            <person name="Fields C.J."/>
        </authorList>
    </citation>
    <scope>NUCLEOTIDE SEQUENCE</scope>
    <source>
        <strain evidence="2">Niue_2</strain>
        <tissue evidence="2">Leaf</tissue>
    </source>
</reference>